<evidence type="ECO:0000256" key="2">
    <source>
        <dbReference type="SAM" id="Phobius"/>
    </source>
</evidence>
<proteinExistence type="predicted"/>
<name>A0A1H2IW87_9ACTN</name>
<feature type="region of interest" description="Disordered" evidence="1">
    <location>
        <begin position="158"/>
        <end position="181"/>
    </location>
</feature>
<dbReference type="EMBL" id="LT629791">
    <property type="protein sequence ID" value="SDU48078.1"/>
    <property type="molecule type" value="Genomic_DNA"/>
</dbReference>
<organism evidence="3 4">
    <name type="scientific">Jiangella alkaliphila</name>
    <dbReference type="NCBI Taxonomy" id="419479"/>
    <lineage>
        <taxon>Bacteria</taxon>
        <taxon>Bacillati</taxon>
        <taxon>Actinomycetota</taxon>
        <taxon>Actinomycetes</taxon>
        <taxon>Jiangellales</taxon>
        <taxon>Jiangellaceae</taxon>
        <taxon>Jiangella</taxon>
    </lineage>
</organism>
<protein>
    <submittedName>
        <fullName evidence="3">Uncharacterized protein</fullName>
    </submittedName>
</protein>
<keyword evidence="2" id="KW-0472">Membrane</keyword>
<feature type="transmembrane region" description="Helical" evidence="2">
    <location>
        <begin position="93"/>
        <end position="113"/>
    </location>
</feature>
<evidence type="ECO:0000313" key="4">
    <source>
        <dbReference type="Proteomes" id="UP000182977"/>
    </source>
</evidence>
<dbReference type="RefSeq" id="WP_052763201.1">
    <property type="nucleotide sequence ID" value="NZ_LBMC01000090.1"/>
</dbReference>
<gene>
    <name evidence="3" type="ORF">SAMN04488563_2045</name>
</gene>
<feature type="region of interest" description="Disordered" evidence="1">
    <location>
        <begin position="214"/>
        <end position="279"/>
    </location>
</feature>
<dbReference type="OrthoDB" id="3218604at2"/>
<evidence type="ECO:0000256" key="1">
    <source>
        <dbReference type="SAM" id="MobiDB-lite"/>
    </source>
</evidence>
<sequence length="279" mass="30297">MGYSGLIYAAIVAAWAAFLVPKWVRRNEEVEHARETDMERRVRVLSRRAGPPQAPHGVVTVPATSGAPAVSSPAARPAEPDVFAVAAQRRRRMLSLLLVLLIVSVALVVMGRAPAWAPAGPGVLLFLFLFVARRAAVLQARRRRVEARRRASSRQREARQAAVVWASDTESSEAEEGTPRRLVLPDELVAEAPVEDPNAWSPVSVPLPTYLTKAKATRPAARKIDLGQPGAWTSGRLDPASSIELPRRDPAERPAASSEPVDATDAEDVVEERRRAVGD</sequence>
<feature type="transmembrane region" description="Helical" evidence="2">
    <location>
        <begin position="119"/>
        <end position="140"/>
    </location>
</feature>
<evidence type="ECO:0000313" key="3">
    <source>
        <dbReference type="EMBL" id="SDU48078.1"/>
    </source>
</evidence>
<keyword evidence="2" id="KW-0812">Transmembrane</keyword>
<dbReference type="Proteomes" id="UP000182977">
    <property type="component" value="Chromosome I"/>
</dbReference>
<dbReference type="STRING" id="419479.SAMN04488563_2045"/>
<keyword evidence="4" id="KW-1185">Reference proteome</keyword>
<reference evidence="4" key="1">
    <citation type="submission" date="2016-10" db="EMBL/GenBank/DDBJ databases">
        <authorList>
            <person name="Varghese N."/>
            <person name="Submissions S."/>
        </authorList>
    </citation>
    <scope>NUCLEOTIDE SEQUENCE [LARGE SCALE GENOMIC DNA]</scope>
    <source>
        <strain evidence="4">DSM 45079</strain>
    </source>
</reference>
<accession>A0A1H2IW87</accession>
<feature type="transmembrane region" description="Helical" evidence="2">
    <location>
        <begin position="6"/>
        <end position="24"/>
    </location>
</feature>
<dbReference type="AlphaFoldDB" id="A0A1H2IW87"/>
<keyword evidence="2" id="KW-1133">Transmembrane helix</keyword>